<dbReference type="RefSeq" id="WP_005184046.1">
    <property type="nucleotide sequence ID" value="NZ_KB850048.1"/>
</dbReference>
<evidence type="ECO:0000313" key="3">
    <source>
        <dbReference type="Proteomes" id="UP000013261"/>
    </source>
</evidence>
<comment type="caution">
    <text evidence="2">The sequence shown here is derived from an EMBL/GenBank/DDBJ whole genome shotgun (WGS) entry which is preliminary data.</text>
</comment>
<feature type="transmembrane region" description="Helical" evidence="1">
    <location>
        <begin position="12"/>
        <end position="31"/>
    </location>
</feature>
<dbReference type="Proteomes" id="UP000013261">
    <property type="component" value="Unassembled WGS sequence"/>
</dbReference>
<organism evidence="2 3">
    <name type="scientific">Acinetobacter dispersus</name>
    <dbReference type="NCBI Taxonomy" id="70348"/>
    <lineage>
        <taxon>Bacteria</taxon>
        <taxon>Pseudomonadati</taxon>
        <taxon>Pseudomonadota</taxon>
        <taxon>Gammaproteobacteria</taxon>
        <taxon>Moraxellales</taxon>
        <taxon>Moraxellaceae</taxon>
        <taxon>Acinetobacter</taxon>
    </lineage>
</organism>
<evidence type="ECO:0008006" key="4">
    <source>
        <dbReference type="Google" id="ProtNLM"/>
    </source>
</evidence>
<dbReference type="AlphaFoldDB" id="N9MZ30"/>
<gene>
    <name evidence="2" type="ORF">F904_00372</name>
</gene>
<protein>
    <recommendedName>
        <fullName evidence="4">DUF2846 domain-containing protein</fullName>
    </recommendedName>
</protein>
<keyword evidence="1" id="KW-0472">Membrane</keyword>
<accession>N9MZ30</accession>
<name>N9MZ30_9GAMM</name>
<proteinExistence type="predicted"/>
<dbReference type="EMBL" id="APRL01000003">
    <property type="protein sequence ID" value="ENW95084.1"/>
    <property type="molecule type" value="Genomic_DNA"/>
</dbReference>
<sequence length="143" mass="15777">MTLIDHKKGILILILIFELIGCTSIGANATYDIGTTSVNYNPSYNTYDVKLNNHIIGGAIGSMNISSVKAGPQTVTWKDAKTGELHSAKNQVIISREQLKGMRYLTAHLYPDDTVEITTSNNWPTPTDKGLKWREKIKNNGAK</sequence>
<keyword evidence="1" id="KW-1133">Transmembrane helix</keyword>
<evidence type="ECO:0000256" key="1">
    <source>
        <dbReference type="SAM" id="Phobius"/>
    </source>
</evidence>
<keyword evidence="1" id="KW-0812">Transmembrane</keyword>
<dbReference type="HOGENOM" id="CLU_1850842_0_0_6"/>
<keyword evidence="3" id="KW-1185">Reference proteome</keyword>
<reference evidence="2 3" key="1">
    <citation type="submission" date="2013-02" db="EMBL/GenBank/DDBJ databases">
        <title>The Genome Sequence of Acinetobacter sp. ANC 4105.</title>
        <authorList>
            <consortium name="The Broad Institute Genome Sequencing Platform"/>
            <consortium name="The Broad Institute Genome Sequencing Center for Infectious Disease"/>
            <person name="Cerqueira G."/>
            <person name="Feldgarden M."/>
            <person name="Courvalin P."/>
            <person name="Perichon B."/>
            <person name="Grillot-Courvalin C."/>
            <person name="Clermont D."/>
            <person name="Rocha E."/>
            <person name="Yoon E.-J."/>
            <person name="Nemec A."/>
            <person name="Walker B."/>
            <person name="Young S.K."/>
            <person name="Zeng Q."/>
            <person name="Gargeya S."/>
            <person name="Fitzgerald M."/>
            <person name="Haas B."/>
            <person name="Abouelleil A."/>
            <person name="Alvarado L."/>
            <person name="Arachchi H.M."/>
            <person name="Berlin A.M."/>
            <person name="Chapman S.B."/>
            <person name="Dewar J."/>
            <person name="Goldberg J."/>
            <person name="Griggs A."/>
            <person name="Gujja S."/>
            <person name="Hansen M."/>
            <person name="Howarth C."/>
            <person name="Imamovic A."/>
            <person name="Larimer J."/>
            <person name="McCowan C."/>
            <person name="Murphy C."/>
            <person name="Neiman D."/>
            <person name="Pearson M."/>
            <person name="Priest M."/>
            <person name="Roberts A."/>
            <person name="Saif S."/>
            <person name="Shea T."/>
            <person name="Sisk P."/>
            <person name="Sykes S."/>
            <person name="Wortman J."/>
            <person name="Nusbaum C."/>
            <person name="Birren B."/>
        </authorList>
    </citation>
    <scope>NUCLEOTIDE SEQUENCE [LARGE SCALE GENOMIC DNA]</scope>
    <source>
        <strain evidence="2 3">ANC 4105</strain>
    </source>
</reference>
<dbReference type="PATRIC" id="fig|1217703.3.peg.351"/>
<evidence type="ECO:0000313" key="2">
    <source>
        <dbReference type="EMBL" id="ENW95084.1"/>
    </source>
</evidence>
<dbReference type="OrthoDB" id="6691882at2"/>